<feature type="compositionally biased region" description="Basic and acidic residues" evidence="4">
    <location>
        <begin position="550"/>
        <end position="565"/>
    </location>
</feature>
<organism evidence="5">
    <name type="scientific">Alexandrium monilatum</name>
    <dbReference type="NCBI Taxonomy" id="311494"/>
    <lineage>
        <taxon>Eukaryota</taxon>
        <taxon>Sar</taxon>
        <taxon>Alveolata</taxon>
        <taxon>Dinophyceae</taxon>
        <taxon>Gonyaulacales</taxon>
        <taxon>Pyrocystaceae</taxon>
        <taxon>Alexandrium</taxon>
    </lineage>
</organism>
<dbReference type="PROSITE" id="PS50005">
    <property type="entry name" value="TPR"/>
    <property type="match status" value="1"/>
</dbReference>
<feature type="region of interest" description="Disordered" evidence="4">
    <location>
        <begin position="546"/>
        <end position="572"/>
    </location>
</feature>
<evidence type="ECO:0000313" key="5">
    <source>
        <dbReference type="EMBL" id="CAE4569760.1"/>
    </source>
</evidence>
<dbReference type="EMBL" id="HBNR01014475">
    <property type="protein sequence ID" value="CAE4569760.1"/>
    <property type="molecule type" value="Transcribed_RNA"/>
</dbReference>
<dbReference type="Pfam" id="PF07719">
    <property type="entry name" value="TPR_2"/>
    <property type="match status" value="1"/>
</dbReference>
<name>A0A7S4V8B8_9DINO</name>
<dbReference type="SUPFAM" id="SSF48452">
    <property type="entry name" value="TPR-like"/>
    <property type="match status" value="1"/>
</dbReference>
<gene>
    <name evidence="5" type="ORF">AMON00008_LOCUS9379</name>
</gene>
<dbReference type="PROSITE" id="PS50293">
    <property type="entry name" value="TPR_REGION"/>
    <property type="match status" value="1"/>
</dbReference>
<accession>A0A7S4V8B8</accession>
<dbReference type="Gene3D" id="1.25.40.10">
    <property type="entry name" value="Tetratricopeptide repeat domain"/>
    <property type="match status" value="1"/>
</dbReference>
<keyword evidence="1" id="KW-0677">Repeat</keyword>
<evidence type="ECO:0000256" key="1">
    <source>
        <dbReference type="ARBA" id="ARBA00022737"/>
    </source>
</evidence>
<dbReference type="InterPro" id="IPR013105">
    <property type="entry name" value="TPR_2"/>
</dbReference>
<dbReference type="InterPro" id="IPR019734">
    <property type="entry name" value="TPR_rpt"/>
</dbReference>
<proteinExistence type="predicted"/>
<evidence type="ECO:0000256" key="4">
    <source>
        <dbReference type="SAM" id="MobiDB-lite"/>
    </source>
</evidence>
<dbReference type="AlphaFoldDB" id="A0A7S4V8B8"/>
<sequence length="1153" mass="131281">MNETILTMAEFVFRLNKPVLAKHGFKEDLASVALVDQMLLGEESSDAIFDTVAQYYHEICWGRNSDLERLSPEEAYSVRYTGHLMWMGVLASAPPIITSIMSYIHHLALPPLERRLRSYARTIAVTEALLTSTLQTARLVRQSAEEKQDKKARVIWIFGVGENDLAQLARERYFEEVTALKSEHEKTTIVLISPAATEAFSGSWPCGKDVEVQCHTDHDTPGWWEALPAPEMFFMFHFNPDDFGSLKWLMYMAAWSLEANRPVIVITCRCEADARRLREICDIMGLCGAWAFNTTPMHLQRDSLFVRNLFSGMAGNPDVDYDDNGWMGAVFQSSRPEKFTPWQDPQTFANEIGWFIEVNKKRVKWTEGFVQMVSSSGDDLFTRCGSPKTGDEFTSEQLALCGVYYQKWTISVAELVELGLVEVLTPEEVASAEAETQDVLQQSEGKAPEATQEKPQEEEYRVVYARVVIRAEPSTKSPAVGMFQQGALVRGVPVEVAGDKWLRIQHTRVVHNSRAKSGQKTHETQEAWMLMDGHSLGLGLLLQRTASQAESKEKEPEVPEKRDVPAKPQRSSTRSPAVFWGILDLKYDPSKFIGDCVKVLETGDGRLSRFSGCGASIKESFQQDHKLEETIRRAVITENKKLTHDVIVDHGYGHLRPRQKEFRREYSEELAERIKKDFSFQDHDICVLKLCNRARGAGVVPVYVSELDEVLSELLQPPRDLESWLQQQPEDWAREVVWGCREEQVRHWWTNECPCFLVEEFCQSMLTEKDQGSFDGTMRVGFSLHREHRNKLPRGWVDSPDGPVRVARPEGEDQPEETQPLPWRDDRPYLDLFRLETSILRVQWLGGYWKLPIEDFNSQSQDLRGKIVSVAKQGTAPVPDHDLHAVYASLGDMVSLLFGANDMSQNALRARYKSFPELGSFIIARLACSIRVCDKTKSSQLMELARMYMERETGACKDYVTSYIHRNLGVAEAGHNSQWLIAAEHFRKSIQKMPPNANSRHLLGLHHLEMGEFQKAAKLFEQALLLDPDFKAPYACLGVARLRLGRYGGAAEVSRAGLTRHPHTPACHYNLGVACFVQAFLKEQEMGHGFIASELRQTALEELQVARDQRFRDQGWEARDDAMIARLRDEHAPLVWNERKLPQDGWRVMGWRP</sequence>
<evidence type="ECO:0000256" key="3">
    <source>
        <dbReference type="PROSITE-ProRule" id="PRU00339"/>
    </source>
</evidence>
<protein>
    <recommendedName>
        <fullName evidence="6">Protein O-GlcNAc transferase</fullName>
    </recommendedName>
</protein>
<feature type="repeat" description="TPR" evidence="3">
    <location>
        <begin position="997"/>
        <end position="1030"/>
    </location>
</feature>
<reference evidence="5" key="1">
    <citation type="submission" date="2021-01" db="EMBL/GenBank/DDBJ databases">
        <authorList>
            <person name="Corre E."/>
            <person name="Pelletier E."/>
            <person name="Niang G."/>
            <person name="Scheremetjew M."/>
            <person name="Finn R."/>
            <person name="Kale V."/>
            <person name="Holt S."/>
            <person name="Cochrane G."/>
            <person name="Meng A."/>
            <person name="Brown T."/>
            <person name="Cohen L."/>
        </authorList>
    </citation>
    <scope>NUCLEOTIDE SEQUENCE</scope>
    <source>
        <strain evidence="5">CCMP3105</strain>
    </source>
</reference>
<dbReference type="SMART" id="SM00028">
    <property type="entry name" value="TPR"/>
    <property type="match status" value="1"/>
</dbReference>
<dbReference type="InterPro" id="IPR011990">
    <property type="entry name" value="TPR-like_helical_dom_sf"/>
</dbReference>
<evidence type="ECO:0000256" key="2">
    <source>
        <dbReference type="ARBA" id="ARBA00022803"/>
    </source>
</evidence>
<keyword evidence="2 3" id="KW-0802">TPR repeat</keyword>
<feature type="region of interest" description="Disordered" evidence="4">
    <location>
        <begin position="434"/>
        <end position="457"/>
    </location>
</feature>
<evidence type="ECO:0008006" key="6">
    <source>
        <dbReference type="Google" id="ProtNLM"/>
    </source>
</evidence>
<feature type="region of interest" description="Disordered" evidence="4">
    <location>
        <begin position="793"/>
        <end position="823"/>
    </location>
</feature>